<dbReference type="PANTHER" id="PTHR44305:SF2">
    <property type="entry name" value="SI:DKEY-192D15.2"/>
    <property type="match status" value="1"/>
</dbReference>
<protein>
    <submittedName>
        <fullName evidence="3">Kinase, NEK</fullName>
    </submittedName>
</protein>
<dbReference type="Pfam" id="PF00069">
    <property type="entry name" value="Pkinase"/>
    <property type="match status" value="1"/>
</dbReference>
<organism evidence="3 4">
    <name type="scientific">Giardia muris</name>
    <dbReference type="NCBI Taxonomy" id="5742"/>
    <lineage>
        <taxon>Eukaryota</taxon>
        <taxon>Metamonada</taxon>
        <taxon>Diplomonadida</taxon>
        <taxon>Hexamitidae</taxon>
        <taxon>Giardiinae</taxon>
        <taxon>Giardia</taxon>
    </lineage>
</organism>
<dbReference type="InterPro" id="IPR011009">
    <property type="entry name" value="Kinase-like_dom_sf"/>
</dbReference>
<dbReference type="Proteomes" id="UP000315496">
    <property type="component" value="Chromosome 2"/>
</dbReference>
<dbReference type="InterPro" id="IPR053083">
    <property type="entry name" value="TF_kinase-domain_protein"/>
</dbReference>
<dbReference type="GO" id="GO:0005524">
    <property type="term" value="F:ATP binding"/>
    <property type="evidence" value="ECO:0007669"/>
    <property type="project" value="InterPro"/>
</dbReference>
<reference evidence="3 4" key="1">
    <citation type="submission" date="2019-05" db="EMBL/GenBank/DDBJ databases">
        <title>The compact genome of Giardia muris reveals important steps in the evolution of intestinal protozoan parasites.</title>
        <authorList>
            <person name="Xu F."/>
            <person name="Jimenez-Gonzalez A."/>
            <person name="Einarsson E."/>
            <person name="Astvaldsson A."/>
            <person name="Peirasmaki D."/>
            <person name="Eckmann L."/>
            <person name="Andersson J.O."/>
            <person name="Svard S.G."/>
            <person name="Jerlstrom-Hultqvist J."/>
        </authorList>
    </citation>
    <scope>NUCLEOTIDE SEQUENCE [LARGE SCALE GENOMIC DNA]</scope>
    <source>
        <strain evidence="3 4">Roberts-Thomson</strain>
    </source>
</reference>
<gene>
    <name evidence="3" type="ORF">GMRT_12508</name>
</gene>
<dbReference type="VEuPathDB" id="GiardiaDB:GMRT_12508"/>
<dbReference type="SMART" id="SM00220">
    <property type="entry name" value="S_TKc"/>
    <property type="match status" value="1"/>
</dbReference>
<feature type="domain" description="Protein kinase" evidence="2">
    <location>
        <begin position="33"/>
        <end position="313"/>
    </location>
</feature>
<evidence type="ECO:0000313" key="3">
    <source>
        <dbReference type="EMBL" id="TNJ28376.1"/>
    </source>
</evidence>
<keyword evidence="3" id="KW-0808">Transferase</keyword>
<dbReference type="PANTHER" id="PTHR44305">
    <property type="entry name" value="SI:DKEY-192D15.2-RELATED"/>
    <property type="match status" value="1"/>
</dbReference>
<feature type="region of interest" description="Disordered" evidence="1">
    <location>
        <begin position="329"/>
        <end position="366"/>
    </location>
</feature>
<evidence type="ECO:0000259" key="2">
    <source>
        <dbReference type="PROSITE" id="PS50011"/>
    </source>
</evidence>
<dbReference type="EMBL" id="VDLU01000002">
    <property type="protein sequence ID" value="TNJ28376.1"/>
    <property type="molecule type" value="Genomic_DNA"/>
</dbReference>
<keyword evidence="3" id="KW-0418">Kinase</keyword>
<dbReference type="PROSITE" id="PS50011">
    <property type="entry name" value="PROTEIN_KINASE_DOM"/>
    <property type="match status" value="1"/>
</dbReference>
<dbReference type="OrthoDB" id="426293at2759"/>
<feature type="compositionally biased region" description="Basic and acidic residues" evidence="1">
    <location>
        <begin position="335"/>
        <end position="361"/>
    </location>
</feature>
<dbReference type="InterPro" id="IPR000719">
    <property type="entry name" value="Prot_kinase_dom"/>
</dbReference>
<proteinExistence type="predicted"/>
<accession>A0A4Z1SR93</accession>
<dbReference type="SUPFAM" id="SSF56112">
    <property type="entry name" value="Protein kinase-like (PK-like)"/>
    <property type="match status" value="1"/>
</dbReference>
<dbReference type="AlphaFoldDB" id="A0A4Z1SR93"/>
<comment type="caution">
    <text evidence="3">The sequence shown here is derived from an EMBL/GenBank/DDBJ whole genome shotgun (WGS) entry which is preliminary data.</text>
</comment>
<dbReference type="GO" id="GO:0004672">
    <property type="term" value="F:protein kinase activity"/>
    <property type="evidence" value="ECO:0007669"/>
    <property type="project" value="InterPro"/>
</dbReference>
<evidence type="ECO:0000256" key="1">
    <source>
        <dbReference type="SAM" id="MobiDB-lite"/>
    </source>
</evidence>
<keyword evidence="4" id="KW-1185">Reference proteome</keyword>
<evidence type="ECO:0000313" key="4">
    <source>
        <dbReference type="Proteomes" id="UP000315496"/>
    </source>
</evidence>
<dbReference type="Gene3D" id="1.10.510.10">
    <property type="entry name" value="Transferase(Phosphotransferase) domain 1"/>
    <property type="match status" value="1"/>
</dbReference>
<name>A0A4Z1SR93_GIAMU</name>
<sequence>MMPESVIPPLSVEIVRGIQNTKHMDGVEFASGYVRFGKIATAGTLEVYPAQKGDEAVAILTCDYSGYTDSDEHRFRNRNNEYNDYNGANTEVVSSIMSPHLARLTHYYNDDGARTLQMAIPYGYATLYDVLVERKNQSQAFPEEDICQVFSALVSALSFMHSEEKPETDYEEIPHLAVHPKNIMLHDSPNYITLGFPYLCPAASFKNGYPETFGEFGEAHYASPSFLRRDSDGHISDDIFSLGMVLYSMATLSTPFTACKDISSLESAYQDKGIVEPSNHKYSKDLMDIIMSMLTVDGSRRPKVTDLKDNAIVTRTKAGALSKVPAPVPVALSGEDEKPMAELKPMKAKSEKSENRPKPVEQNDTSSCCCCCCC</sequence>